<proteinExistence type="inferred from homology"/>
<evidence type="ECO:0000256" key="3">
    <source>
        <dbReference type="ARBA" id="ARBA00022670"/>
    </source>
</evidence>
<dbReference type="GO" id="GO:0005886">
    <property type="term" value="C:plasma membrane"/>
    <property type="evidence" value="ECO:0007669"/>
    <property type="project" value="UniProtKB-SubCell"/>
</dbReference>
<dbReference type="PANTHER" id="PTHR33695:SF1">
    <property type="entry name" value="LIPOPROTEIN SIGNAL PEPTIDASE"/>
    <property type="match status" value="1"/>
</dbReference>
<keyword evidence="11" id="KW-0614">Plasmid</keyword>
<feature type="active site" evidence="9">
    <location>
        <position position="141"/>
    </location>
</feature>
<dbReference type="EC" id="3.4.23.36" evidence="9"/>
<evidence type="ECO:0000256" key="2">
    <source>
        <dbReference type="ARBA" id="ARBA00022475"/>
    </source>
</evidence>
<evidence type="ECO:0000256" key="1">
    <source>
        <dbReference type="ARBA" id="ARBA00006139"/>
    </source>
</evidence>
<dbReference type="Pfam" id="PF01252">
    <property type="entry name" value="Peptidase_A8"/>
    <property type="match status" value="1"/>
</dbReference>
<comment type="caution">
    <text evidence="9">Lacks conserved residue(s) required for the propagation of feature annotation.</text>
</comment>
<dbReference type="Proteomes" id="UP000831484">
    <property type="component" value="Plasmid pdjl-6-4"/>
</dbReference>
<evidence type="ECO:0000313" key="11">
    <source>
        <dbReference type="EMBL" id="UPU46590.1"/>
    </source>
</evidence>
<evidence type="ECO:0000313" key="12">
    <source>
        <dbReference type="Proteomes" id="UP000831484"/>
    </source>
</evidence>
<dbReference type="GO" id="GO:0006508">
    <property type="term" value="P:proteolysis"/>
    <property type="evidence" value="ECO:0007669"/>
    <property type="project" value="UniProtKB-KW"/>
</dbReference>
<dbReference type="RefSeq" id="WP_011133466.1">
    <property type="nucleotide sequence ID" value="NZ_CP096567.1"/>
</dbReference>
<protein>
    <recommendedName>
        <fullName evidence="9">Lipoprotein signal peptidase</fullName>
        <ecNumber evidence="9">3.4.23.36</ecNumber>
    </recommendedName>
    <alternativeName>
        <fullName evidence="9">Prolipoprotein signal peptidase</fullName>
    </alternativeName>
    <alternativeName>
        <fullName evidence="9">Signal peptidase II</fullName>
        <shortName evidence="9">SPase II</shortName>
    </alternativeName>
</protein>
<evidence type="ECO:0000256" key="10">
    <source>
        <dbReference type="RuleBase" id="RU004181"/>
    </source>
</evidence>
<comment type="pathway">
    <text evidence="9">Protein modification; lipoprotein biosynthesis (signal peptide cleavage).</text>
</comment>
<dbReference type="PRINTS" id="PR00781">
    <property type="entry name" value="LIPOSIGPTASE"/>
</dbReference>
<dbReference type="InterPro" id="IPR001872">
    <property type="entry name" value="Peptidase_A8"/>
</dbReference>
<geneLocation type="plasmid" evidence="11 12">
    <name>pdjl-6-4</name>
</geneLocation>
<evidence type="ECO:0000256" key="6">
    <source>
        <dbReference type="ARBA" id="ARBA00022801"/>
    </source>
</evidence>
<dbReference type="GeneID" id="93806482"/>
<accession>A0AB38RMI2</accession>
<evidence type="ECO:0000256" key="4">
    <source>
        <dbReference type="ARBA" id="ARBA00022692"/>
    </source>
</evidence>
<feature type="transmembrane region" description="Helical" evidence="9">
    <location>
        <begin position="137"/>
        <end position="157"/>
    </location>
</feature>
<reference evidence="12" key="1">
    <citation type="journal article" date="2022" name="Environ. Microbiol.">
        <title>Functional analysis, diversity, and distribution of carbendazim hydrolases MheI and CbmA, responsible for the initial step in carbendazim degradation.</title>
        <authorList>
            <person name="Zhang M."/>
            <person name="Bai X."/>
            <person name="Li Q."/>
            <person name="Zhang L."/>
            <person name="Zhu Q."/>
            <person name="Gao S."/>
            <person name="Ke Z."/>
            <person name="Jiang M."/>
            <person name="Hu J."/>
            <person name="Qiu J."/>
            <person name="Hong Q."/>
        </authorList>
    </citation>
    <scope>NUCLEOTIDE SEQUENCE [LARGE SCALE GENOMIC DNA]</scope>
    <source>
        <strain evidence="12">djl-6</strain>
    </source>
</reference>
<feature type="active site" evidence="9">
    <location>
        <position position="127"/>
    </location>
</feature>
<comment type="catalytic activity">
    <reaction evidence="9">
        <text>Release of signal peptides from bacterial membrane prolipoproteins. Hydrolyzes -Xaa-Yaa-Zaa-|-(S,diacylglyceryl)Cys-, in which Xaa is hydrophobic (preferably Leu), and Yaa (Ala or Ser) and Zaa (Gly or Ala) have small, neutral side chains.</text>
        <dbReference type="EC" id="3.4.23.36"/>
    </reaction>
</comment>
<keyword evidence="7 9" id="KW-1133">Transmembrane helix</keyword>
<evidence type="ECO:0000256" key="5">
    <source>
        <dbReference type="ARBA" id="ARBA00022750"/>
    </source>
</evidence>
<dbReference type="EMBL" id="CP096567">
    <property type="protein sequence ID" value="UPU46590.1"/>
    <property type="molecule type" value="Genomic_DNA"/>
</dbReference>
<dbReference type="AlphaFoldDB" id="A0AB38RMI2"/>
<keyword evidence="8 9" id="KW-0472">Membrane</keyword>
<keyword evidence="12" id="KW-1185">Reference proteome</keyword>
<organism evidence="11 12">
    <name type="scientific">Rhodococcus qingshengii JCM 15477</name>
    <dbReference type="NCBI Taxonomy" id="1303681"/>
    <lineage>
        <taxon>Bacteria</taxon>
        <taxon>Bacillati</taxon>
        <taxon>Actinomycetota</taxon>
        <taxon>Actinomycetes</taxon>
        <taxon>Mycobacteriales</taxon>
        <taxon>Nocardiaceae</taxon>
        <taxon>Rhodococcus</taxon>
        <taxon>Rhodococcus erythropolis group</taxon>
    </lineage>
</organism>
<feature type="transmembrane region" description="Helical" evidence="9">
    <location>
        <begin position="98"/>
        <end position="117"/>
    </location>
</feature>
<dbReference type="GO" id="GO:0004190">
    <property type="term" value="F:aspartic-type endopeptidase activity"/>
    <property type="evidence" value="ECO:0007669"/>
    <property type="project" value="UniProtKB-UniRule"/>
</dbReference>
<sequence>MSELAARSIRTGSTRRVILVVVGLALIAIALSAEPVARRTLSGARTVDMGLLQLKLAYNSGVAFSIGQQLPAWIILAVTAAITLGVGIYAWRTVPTASLVGTVGWSAILAGAAANVIDRAVDGKVTDYFHTGWWPTFNLADTYITCGVVLLVASLIFESTHDPADPPPAQESSK</sequence>
<keyword evidence="3 9" id="KW-0645">Protease</keyword>
<dbReference type="HAMAP" id="MF_00161">
    <property type="entry name" value="LspA"/>
    <property type="match status" value="1"/>
</dbReference>
<evidence type="ECO:0000256" key="8">
    <source>
        <dbReference type="ARBA" id="ARBA00023136"/>
    </source>
</evidence>
<evidence type="ECO:0000256" key="9">
    <source>
        <dbReference type="HAMAP-Rule" id="MF_00161"/>
    </source>
</evidence>
<comment type="similarity">
    <text evidence="1 9 10">Belongs to the peptidase A8 family.</text>
</comment>
<dbReference type="NCBIfam" id="TIGR00077">
    <property type="entry name" value="lspA"/>
    <property type="match status" value="1"/>
</dbReference>
<gene>
    <name evidence="9 11" type="primary">lspA</name>
    <name evidence="11" type="ORF">M0639_33260</name>
</gene>
<keyword evidence="6 9" id="KW-0378">Hydrolase</keyword>
<comment type="function">
    <text evidence="9">This protein specifically catalyzes the removal of signal peptides from prolipoproteins.</text>
</comment>
<name>A0AB38RMI2_RHOSG</name>
<keyword evidence="5 9" id="KW-0064">Aspartyl protease</keyword>
<evidence type="ECO:0000256" key="7">
    <source>
        <dbReference type="ARBA" id="ARBA00022989"/>
    </source>
</evidence>
<comment type="subcellular location">
    <subcellularLocation>
        <location evidence="9">Cell membrane</location>
        <topology evidence="9">Multi-pass membrane protein</topology>
    </subcellularLocation>
</comment>
<dbReference type="PANTHER" id="PTHR33695">
    <property type="entry name" value="LIPOPROTEIN SIGNAL PEPTIDASE"/>
    <property type="match status" value="1"/>
</dbReference>
<keyword evidence="2 9" id="KW-1003">Cell membrane</keyword>
<keyword evidence="4 9" id="KW-0812">Transmembrane</keyword>
<feature type="transmembrane region" description="Helical" evidence="9">
    <location>
        <begin position="70"/>
        <end position="91"/>
    </location>
</feature>